<gene>
    <name evidence="1" type="ORF">OBE_10488</name>
</gene>
<evidence type="ECO:0000313" key="1">
    <source>
        <dbReference type="EMBL" id="EKC57521.1"/>
    </source>
</evidence>
<accession>K1TEB9</accession>
<dbReference type="AlphaFoldDB" id="K1TEB9"/>
<dbReference type="EMBL" id="AJWZ01007219">
    <property type="protein sequence ID" value="EKC57521.1"/>
    <property type="molecule type" value="Genomic_DNA"/>
</dbReference>
<comment type="caution">
    <text evidence="1">The sequence shown here is derived from an EMBL/GenBank/DDBJ whole genome shotgun (WGS) entry which is preliminary data.</text>
</comment>
<proteinExistence type="predicted"/>
<protein>
    <submittedName>
        <fullName evidence="1">Uncharacterized protein</fullName>
    </submittedName>
</protein>
<reference evidence="1" key="1">
    <citation type="journal article" date="2013" name="Environ. Microbiol.">
        <title>Microbiota from the distal guts of lean and obese adolescents exhibit partial functional redundancy besides clear differences in community structure.</title>
        <authorList>
            <person name="Ferrer M."/>
            <person name="Ruiz A."/>
            <person name="Lanza F."/>
            <person name="Haange S.B."/>
            <person name="Oberbach A."/>
            <person name="Till H."/>
            <person name="Bargiela R."/>
            <person name="Campoy C."/>
            <person name="Segura M.T."/>
            <person name="Richter M."/>
            <person name="von Bergen M."/>
            <person name="Seifert J."/>
            <person name="Suarez A."/>
        </authorList>
    </citation>
    <scope>NUCLEOTIDE SEQUENCE</scope>
</reference>
<name>K1TEB9_9ZZZZ</name>
<organism evidence="1">
    <name type="scientific">human gut metagenome</name>
    <dbReference type="NCBI Taxonomy" id="408170"/>
    <lineage>
        <taxon>unclassified sequences</taxon>
        <taxon>metagenomes</taxon>
        <taxon>organismal metagenomes</taxon>
    </lineage>
</organism>
<sequence>MYDETITLFNRYEDQTGNVFWYPTVLQHVDLITDKVANIVRTGIDSADTASLHVAYTPDNGTIVVQGKKWLSPKAWKAQTNEELPGTITFASEDFFVLGDYCVKKEQAYLIDHNGAYVQDHKKMPITTIVERQMYGVVKDAEYTSRVDRGFYDYMNKNTIMCFPSAM</sequence>